<keyword evidence="3" id="KW-1185">Reference proteome</keyword>
<reference evidence="2 3" key="1">
    <citation type="submission" date="2023-11" db="EMBL/GenBank/DDBJ databases">
        <title>30 novel species of actinomycetes from the DSMZ collection.</title>
        <authorList>
            <person name="Nouioui I."/>
        </authorList>
    </citation>
    <scope>NUCLEOTIDE SEQUENCE [LARGE SCALE GENOMIC DNA]</scope>
    <source>
        <strain evidence="2 3">DSM 41524</strain>
    </source>
</reference>
<organism evidence="2 3">
    <name type="scientific">Streptomyces asiaticus subsp. ignotus</name>
    <dbReference type="NCBI Taxonomy" id="3098222"/>
    <lineage>
        <taxon>Bacteria</taxon>
        <taxon>Bacillati</taxon>
        <taxon>Actinomycetota</taxon>
        <taxon>Actinomycetes</taxon>
        <taxon>Kitasatosporales</taxon>
        <taxon>Streptomycetaceae</taxon>
        <taxon>Streptomyces</taxon>
        <taxon>Streptomyces violaceusniger group</taxon>
    </lineage>
</organism>
<proteinExistence type="predicted"/>
<dbReference type="RefSeq" id="WP_330814372.1">
    <property type="nucleotide sequence ID" value="NZ_JAZBJO010000037.1"/>
</dbReference>
<dbReference type="Pfam" id="PF19746">
    <property type="entry name" value="DUF6233"/>
    <property type="match status" value="1"/>
</dbReference>
<evidence type="ECO:0000313" key="2">
    <source>
        <dbReference type="EMBL" id="MEE4597619.1"/>
    </source>
</evidence>
<protein>
    <submittedName>
        <fullName evidence="2">DUF6233 domain-containing protein</fullName>
    </submittedName>
</protein>
<dbReference type="InterPro" id="IPR046200">
    <property type="entry name" value="DUF6233"/>
</dbReference>
<comment type="caution">
    <text evidence="2">The sequence shown here is derived from an EMBL/GenBank/DDBJ whole genome shotgun (WGS) entry which is preliminary data.</text>
</comment>
<name>A0ABU7QB98_9ACTN</name>
<feature type="region of interest" description="Disordered" evidence="1">
    <location>
        <begin position="14"/>
        <end position="48"/>
    </location>
</feature>
<sequence length="101" mass="11127">MRVPARLISAIEGTDYSAVPTRRKHRPARPPRSSPTAPTGRWSVQHLPAPIGGPGRWVIHHESCWIPTGDADLTLDQALHELTRPDSEPCTTCDARHLPTP</sequence>
<accession>A0ABU7QB98</accession>
<dbReference type="EMBL" id="JAZBJO010000037">
    <property type="protein sequence ID" value="MEE4597619.1"/>
    <property type="molecule type" value="Genomic_DNA"/>
</dbReference>
<dbReference type="Proteomes" id="UP001354709">
    <property type="component" value="Unassembled WGS sequence"/>
</dbReference>
<evidence type="ECO:0000256" key="1">
    <source>
        <dbReference type="SAM" id="MobiDB-lite"/>
    </source>
</evidence>
<gene>
    <name evidence="2" type="ORF">V2J94_38065</name>
</gene>
<evidence type="ECO:0000313" key="3">
    <source>
        <dbReference type="Proteomes" id="UP001354709"/>
    </source>
</evidence>